<feature type="binding site" evidence="13 14">
    <location>
        <position position="61"/>
    </location>
    <ligand>
        <name>[4Fe-4S] cluster</name>
        <dbReference type="ChEBI" id="CHEBI:49883"/>
        <note>4Fe-4S-S-AdoMet</note>
    </ligand>
</feature>
<dbReference type="UniPathway" id="UPA00078">
    <property type="reaction ID" value="UER00162"/>
</dbReference>
<name>A0A1I7HR32_9FIRM</name>
<evidence type="ECO:0000256" key="10">
    <source>
        <dbReference type="ARBA" id="ARBA00023004"/>
    </source>
</evidence>
<keyword evidence="5 13" id="KW-0808">Transferase</keyword>
<evidence type="ECO:0000256" key="4">
    <source>
        <dbReference type="ARBA" id="ARBA00022485"/>
    </source>
</evidence>
<feature type="binding site" evidence="13 14">
    <location>
        <position position="198"/>
    </location>
    <ligand>
        <name>[2Fe-2S] cluster</name>
        <dbReference type="ChEBI" id="CHEBI:190135"/>
    </ligand>
</feature>
<keyword evidence="4 13" id="KW-0004">4Fe-4S</keyword>
<comment type="cofactor">
    <cofactor evidence="13 14">
        <name>[4Fe-4S] cluster</name>
        <dbReference type="ChEBI" id="CHEBI:49883"/>
    </cofactor>
    <text evidence="13 14">Binds 1 [4Fe-4S] cluster. The cluster is coordinated with 3 cysteines and an exchangeable S-adenosyl-L-methionine.</text>
</comment>
<evidence type="ECO:0000256" key="12">
    <source>
        <dbReference type="ARBA" id="ARBA00051157"/>
    </source>
</evidence>
<dbReference type="OrthoDB" id="9786826at2"/>
<comment type="cofactor">
    <cofactor evidence="13">
        <name>[2Fe-2S] cluster</name>
        <dbReference type="ChEBI" id="CHEBI:190135"/>
    </cofactor>
    <text evidence="13">Binds 1 [2Fe-2S] cluster. The cluster is coordinated with 3 cysteines and 1 arginine.</text>
</comment>
<dbReference type="SFLD" id="SFLDS00029">
    <property type="entry name" value="Radical_SAM"/>
    <property type="match status" value="1"/>
</dbReference>
<accession>A0A1I7HR32</accession>
<dbReference type="GO" id="GO:0009102">
    <property type="term" value="P:biotin biosynthetic process"/>
    <property type="evidence" value="ECO:0007669"/>
    <property type="project" value="UniProtKB-UniRule"/>
</dbReference>
<organism evidence="16 17">
    <name type="scientific">Eubacterium pyruvativorans</name>
    <dbReference type="NCBI Taxonomy" id="155865"/>
    <lineage>
        <taxon>Bacteria</taxon>
        <taxon>Bacillati</taxon>
        <taxon>Bacillota</taxon>
        <taxon>Clostridia</taxon>
        <taxon>Eubacteriales</taxon>
        <taxon>Eubacteriaceae</taxon>
        <taxon>Eubacterium</taxon>
    </lineage>
</organism>
<dbReference type="NCBIfam" id="TIGR00433">
    <property type="entry name" value="bioB"/>
    <property type="match status" value="1"/>
</dbReference>
<proteinExistence type="inferred from homology"/>
<dbReference type="STRING" id="155865.SAMN05216515_12522"/>
<evidence type="ECO:0000256" key="1">
    <source>
        <dbReference type="ARBA" id="ARBA00004942"/>
    </source>
</evidence>
<keyword evidence="8 13" id="KW-0479">Metal-binding</keyword>
<dbReference type="EC" id="2.8.1.6" evidence="3 13"/>
<evidence type="ECO:0000256" key="5">
    <source>
        <dbReference type="ARBA" id="ARBA00022679"/>
    </source>
</evidence>
<dbReference type="CDD" id="cd01335">
    <property type="entry name" value="Radical_SAM"/>
    <property type="match status" value="1"/>
</dbReference>
<keyword evidence="10 13" id="KW-0408">Iron</keyword>
<feature type="binding site" evidence="13 14">
    <location>
        <position position="105"/>
    </location>
    <ligand>
        <name>[2Fe-2S] cluster</name>
        <dbReference type="ChEBI" id="CHEBI:190135"/>
    </ligand>
</feature>
<feature type="binding site" evidence="13 14">
    <location>
        <position position="138"/>
    </location>
    <ligand>
        <name>[2Fe-2S] cluster</name>
        <dbReference type="ChEBI" id="CHEBI:190135"/>
    </ligand>
</feature>
<keyword evidence="6 13" id="KW-0949">S-adenosyl-L-methionine</keyword>
<evidence type="ECO:0000256" key="7">
    <source>
        <dbReference type="ARBA" id="ARBA00022714"/>
    </source>
</evidence>
<keyword evidence="17" id="KW-1185">Reference proteome</keyword>
<dbReference type="GO" id="GO:0051539">
    <property type="term" value="F:4 iron, 4 sulfur cluster binding"/>
    <property type="evidence" value="ECO:0007669"/>
    <property type="project" value="UniProtKB-KW"/>
</dbReference>
<dbReference type="InterPro" id="IPR010722">
    <property type="entry name" value="BATS_dom"/>
</dbReference>
<dbReference type="Proteomes" id="UP000198817">
    <property type="component" value="Unassembled WGS sequence"/>
</dbReference>
<evidence type="ECO:0000256" key="11">
    <source>
        <dbReference type="ARBA" id="ARBA00023014"/>
    </source>
</evidence>
<reference evidence="16 17" key="1">
    <citation type="submission" date="2016-10" db="EMBL/GenBank/DDBJ databases">
        <authorList>
            <person name="de Groot N.N."/>
        </authorList>
    </citation>
    <scope>NUCLEOTIDE SEQUENCE [LARGE SCALE GENOMIC DNA]</scope>
    <source>
        <strain evidence="16 17">KHGC13</strain>
    </source>
</reference>
<evidence type="ECO:0000256" key="2">
    <source>
        <dbReference type="ARBA" id="ARBA00010765"/>
    </source>
</evidence>
<dbReference type="InterPro" id="IPR058240">
    <property type="entry name" value="rSAM_sf"/>
</dbReference>
<dbReference type="HAMAP" id="MF_01694">
    <property type="entry name" value="BioB"/>
    <property type="match status" value="1"/>
</dbReference>
<dbReference type="AlphaFoldDB" id="A0A1I7HR32"/>
<dbReference type="SFLD" id="SFLDG01060">
    <property type="entry name" value="BATS_domain_containing"/>
    <property type="match status" value="1"/>
</dbReference>
<dbReference type="SMART" id="SM00876">
    <property type="entry name" value="BATS"/>
    <property type="match status" value="1"/>
</dbReference>
<dbReference type="PANTHER" id="PTHR22976:SF2">
    <property type="entry name" value="BIOTIN SYNTHASE, MITOCHONDRIAL"/>
    <property type="match status" value="1"/>
</dbReference>
<dbReference type="EMBL" id="FPBT01000022">
    <property type="protein sequence ID" value="SFU63182.1"/>
    <property type="molecule type" value="Genomic_DNA"/>
</dbReference>
<dbReference type="SMART" id="SM00729">
    <property type="entry name" value="Elp3"/>
    <property type="match status" value="1"/>
</dbReference>
<feature type="binding site" evidence="13 14">
    <location>
        <position position="268"/>
    </location>
    <ligand>
        <name>[2Fe-2S] cluster</name>
        <dbReference type="ChEBI" id="CHEBI:190135"/>
    </ligand>
</feature>
<dbReference type="InterPro" id="IPR006638">
    <property type="entry name" value="Elp3/MiaA/NifB-like_rSAM"/>
</dbReference>
<dbReference type="InterPro" id="IPR024177">
    <property type="entry name" value="Biotin_synthase"/>
</dbReference>
<feature type="domain" description="Radical SAM core" evidence="15">
    <location>
        <begin position="43"/>
        <end position="270"/>
    </location>
</feature>
<sequence length="326" mass="36055">MIMELAREITAGRRLTSREECEPLLSAELGALNEAADYIRREMTGDKVDLCCIINGRSGRCSEDCKFCAQASCNHTGVSEYPFLDTETILRDCGKYAALGVDRYSIVTAGRSLSGGDLDHAAEAYRALHERYPGMKLCGSHGLESDEAFRRMKEAGVDTVHCNVETSRHYFPQICSTHTYEDKVRSIRRAKAAGLHVCCGGIIGMGESWADRIDMALEIAELDPQSIPLNVLIPIPGTPFEDLEVMKNEDVLRTVSIFRFVNPEKQIRIAAGRFRFEDGGAALFRAGASATITGDMLTTVGNNTREDRAMFREMGFRMKPASGEEF</sequence>
<feature type="binding site" evidence="13 14">
    <location>
        <position position="65"/>
    </location>
    <ligand>
        <name>[4Fe-4S] cluster</name>
        <dbReference type="ChEBI" id="CHEBI:49883"/>
        <note>4Fe-4S-S-AdoMet</note>
    </ligand>
</feature>
<evidence type="ECO:0000256" key="14">
    <source>
        <dbReference type="PIRSR" id="PIRSR001619-1"/>
    </source>
</evidence>
<dbReference type="Pfam" id="PF06968">
    <property type="entry name" value="BATS"/>
    <property type="match status" value="1"/>
</dbReference>
<gene>
    <name evidence="13" type="primary">bioB</name>
    <name evidence="16" type="ORF">SAMN05216508_12223</name>
</gene>
<dbReference type="PROSITE" id="PS51918">
    <property type="entry name" value="RADICAL_SAM"/>
    <property type="match status" value="1"/>
</dbReference>
<keyword evidence="7 13" id="KW-0001">2Fe-2S</keyword>
<keyword evidence="11 13" id="KW-0411">Iron-sulfur</keyword>
<dbReference type="InterPro" id="IPR013785">
    <property type="entry name" value="Aldolase_TIM"/>
</dbReference>
<dbReference type="SFLD" id="SFLDG01278">
    <property type="entry name" value="biotin_synthase_like"/>
    <property type="match status" value="1"/>
</dbReference>
<evidence type="ECO:0000256" key="6">
    <source>
        <dbReference type="ARBA" id="ARBA00022691"/>
    </source>
</evidence>
<comment type="cofactor">
    <cofactor evidence="14">
        <name>[2Fe-2S] cluster</name>
        <dbReference type="ChEBI" id="CHEBI:190135"/>
    </cofactor>
    <text evidence="14">Binds 1 [2Fe-2S] cluster. The cluster is coordinated with 3 cysteines and 1 arginine.</text>
</comment>
<evidence type="ECO:0000313" key="17">
    <source>
        <dbReference type="Proteomes" id="UP000198817"/>
    </source>
</evidence>
<dbReference type="Gene3D" id="3.20.20.70">
    <property type="entry name" value="Aldolase class I"/>
    <property type="match status" value="1"/>
</dbReference>
<feature type="binding site" evidence="13 14">
    <location>
        <position position="68"/>
    </location>
    <ligand>
        <name>[4Fe-4S] cluster</name>
        <dbReference type="ChEBI" id="CHEBI:49883"/>
        <note>4Fe-4S-S-AdoMet</note>
    </ligand>
</feature>
<evidence type="ECO:0000313" key="16">
    <source>
        <dbReference type="EMBL" id="SFU63182.1"/>
    </source>
</evidence>
<dbReference type="GO" id="GO:0004076">
    <property type="term" value="F:biotin synthase activity"/>
    <property type="evidence" value="ECO:0007669"/>
    <property type="project" value="UniProtKB-UniRule"/>
</dbReference>
<dbReference type="Pfam" id="PF04055">
    <property type="entry name" value="Radical_SAM"/>
    <property type="match status" value="1"/>
</dbReference>
<protein>
    <recommendedName>
        <fullName evidence="3 13">Biotin synthase</fullName>
        <ecNumber evidence="3 13">2.8.1.6</ecNumber>
    </recommendedName>
</protein>
<dbReference type="PIRSF" id="PIRSF001619">
    <property type="entry name" value="Biotin_synth"/>
    <property type="match status" value="1"/>
</dbReference>
<dbReference type="PANTHER" id="PTHR22976">
    <property type="entry name" value="BIOTIN SYNTHASE"/>
    <property type="match status" value="1"/>
</dbReference>
<comment type="catalytic activity">
    <reaction evidence="12 13">
        <text>(4R,5S)-dethiobiotin + (sulfur carrier)-SH + 2 reduced [2Fe-2S]-[ferredoxin] + 2 S-adenosyl-L-methionine = (sulfur carrier)-H + biotin + 2 5'-deoxyadenosine + 2 L-methionine + 2 oxidized [2Fe-2S]-[ferredoxin]</text>
        <dbReference type="Rhea" id="RHEA:22060"/>
        <dbReference type="Rhea" id="RHEA-COMP:10000"/>
        <dbReference type="Rhea" id="RHEA-COMP:10001"/>
        <dbReference type="Rhea" id="RHEA-COMP:14737"/>
        <dbReference type="Rhea" id="RHEA-COMP:14739"/>
        <dbReference type="ChEBI" id="CHEBI:17319"/>
        <dbReference type="ChEBI" id="CHEBI:29917"/>
        <dbReference type="ChEBI" id="CHEBI:33737"/>
        <dbReference type="ChEBI" id="CHEBI:33738"/>
        <dbReference type="ChEBI" id="CHEBI:57586"/>
        <dbReference type="ChEBI" id="CHEBI:57844"/>
        <dbReference type="ChEBI" id="CHEBI:59789"/>
        <dbReference type="ChEBI" id="CHEBI:64428"/>
        <dbReference type="ChEBI" id="CHEBI:149473"/>
        <dbReference type="EC" id="2.8.1.6"/>
    </reaction>
</comment>
<evidence type="ECO:0000259" key="15">
    <source>
        <dbReference type="PROSITE" id="PS51918"/>
    </source>
</evidence>
<comment type="similarity">
    <text evidence="2 13">Belongs to the radical SAM superfamily. Biotin synthase family.</text>
</comment>
<dbReference type="SUPFAM" id="SSF102114">
    <property type="entry name" value="Radical SAM enzymes"/>
    <property type="match status" value="1"/>
</dbReference>
<dbReference type="InterPro" id="IPR007197">
    <property type="entry name" value="rSAM"/>
</dbReference>
<dbReference type="InterPro" id="IPR002684">
    <property type="entry name" value="Biotin_synth/BioAB"/>
</dbReference>
<evidence type="ECO:0000256" key="8">
    <source>
        <dbReference type="ARBA" id="ARBA00022723"/>
    </source>
</evidence>
<evidence type="ECO:0000256" key="9">
    <source>
        <dbReference type="ARBA" id="ARBA00022756"/>
    </source>
</evidence>
<comment type="subunit">
    <text evidence="13">Homodimer.</text>
</comment>
<comment type="pathway">
    <text evidence="1 13">Cofactor biosynthesis; biotin biosynthesis; biotin from 7,8-diaminononanoate: step 2/2.</text>
</comment>
<evidence type="ECO:0000256" key="3">
    <source>
        <dbReference type="ARBA" id="ARBA00012236"/>
    </source>
</evidence>
<dbReference type="GO" id="GO:0005506">
    <property type="term" value="F:iron ion binding"/>
    <property type="evidence" value="ECO:0007669"/>
    <property type="project" value="UniProtKB-UniRule"/>
</dbReference>
<evidence type="ECO:0000256" key="13">
    <source>
        <dbReference type="HAMAP-Rule" id="MF_01694"/>
    </source>
</evidence>
<keyword evidence="9 13" id="KW-0093">Biotin biosynthesis</keyword>
<comment type="function">
    <text evidence="13">Catalyzes the conversion of dethiobiotin (DTB) to biotin by the insertion of a sulfur atom into dethiobiotin via a radical-based mechanism.</text>
</comment>
<dbReference type="GO" id="GO:0051537">
    <property type="term" value="F:2 iron, 2 sulfur cluster binding"/>
    <property type="evidence" value="ECO:0007669"/>
    <property type="project" value="UniProtKB-KW"/>
</dbReference>